<dbReference type="Proteomes" id="UP000641386">
    <property type="component" value="Unassembled WGS sequence"/>
</dbReference>
<reference evidence="2" key="2">
    <citation type="submission" date="2020-09" db="EMBL/GenBank/DDBJ databases">
        <authorList>
            <person name="Sun Q."/>
            <person name="Ohkuma M."/>
        </authorList>
    </citation>
    <scope>NUCLEOTIDE SEQUENCE</scope>
    <source>
        <strain evidence="2">JCM 3302</strain>
    </source>
</reference>
<feature type="region of interest" description="Disordered" evidence="1">
    <location>
        <begin position="58"/>
        <end position="78"/>
    </location>
</feature>
<evidence type="ECO:0000256" key="1">
    <source>
        <dbReference type="SAM" id="MobiDB-lite"/>
    </source>
</evidence>
<gene>
    <name evidence="2" type="ORF">GCM10014715_55760</name>
</gene>
<evidence type="ECO:0000313" key="3">
    <source>
        <dbReference type="Proteomes" id="UP000641386"/>
    </source>
</evidence>
<sequence length="78" mass="8056">MDGIAVAARVSPATVCTVTGGKQGLLRRTLIDAWPVASVGEEARRRIEALDDAAQMVCGPSPRSSGACGGTTTTPRTW</sequence>
<evidence type="ECO:0000313" key="2">
    <source>
        <dbReference type="EMBL" id="GHE92197.1"/>
    </source>
</evidence>
<reference evidence="2" key="1">
    <citation type="journal article" date="2014" name="Int. J. Syst. Evol. Microbiol.">
        <title>Complete genome sequence of Corynebacterium casei LMG S-19264T (=DSM 44701T), isolated from a smear-ripened cheese.</title>
        <authorList>
            <consortium name="US DOE Joint Genome Institute (JGI-PGF)"/>
            <person name="Walter F."/>
            <person name="Albersmeier A."/>
            <person name="Kalinowski J."/>
            <person name="Ruckert C."/>
        </authorList>
    </citation>
    <scope>NUCLEOTIDE SEQUENCE</scope>
    <source>
        <strain evidence="2">JCM 3302</strain>
    </source>
</reference>
<organism evidence="2 3">
    <name type="scientific">Streptomyces spiralis</name>
    <dbReference type="NCBI Taxonomy" id="66376"/>
    <lineage>
        <taxon>Bacteria</taxon>
        <taxon>Bacillati</taxon>
        <taxon>Actinomycetota</taxon>
        <taxon>Actinomycetes</taxon>
        <taxon>Kitasatosporales</taxon>
        <taxon>Streptomycetaceae</taxon>
        <taxon>Streptomyces</taxon>
    </lineage>
</organism>
<dbReference type="EMBL" id="BNBC01000030">
    <property type="protein sequence ID" value="GHE92197.1"/>
    <property type="molecule type" value="Genomic_DNA"/>
</dbReference>
<comment type="caution">
    <text evidence="2">The sequence shown here is derived from an EMBL/GenBank/DDBJ whole genome shotgun (WGS) entry which is preliminary data.</text>
</comment>
<name>A0A919A9F3_9ACTN</name>
<proteinExistence type="predicted"/>
<accession>A0A919A9F3</accession>
<keyword evidence="3" id="KW-1185">Reference proteome</keyword>
<protein>
    <submittedName>
        <fullName evidence="2">Uncharacterized protein</fullName>
    </submittedName>
</protein>
<dbReference type="AlphaFoldDB" id="A0A919A9F3"/>